<dbReference type="SUPFAM" id="SSF50715">
    <property type="entry name" value="Ribosomal protein L25-like"/>
    <property type="match status" value="1"/>
</dbReference>
<keyword evidence="2 5" id="KW-0694">RNA-binding</keyword>
<protein>
    <recommendedName>
        <fullName evidence="5">Large ribosomal subunit protein bL25</fullName>
    </recommendedName>
    <alternativeName>
        <fullName evidence="5">General stress protein CTC</fullName>
    </alternativeName>
</protein>
<dbReference type="NCBIfam" id="NF004128">
    <property type="entry name" value="PRK05618.1-2"/>
    <property type="match status" value="1"/>
</dbReference>
<dbReference type="EMBL" id="JARHUD010000002">
    <property type="protein sequence ID" value="MDF2094959.1"/>
    <property type="molecule type" value="Genomic_DNA"/>
</dbReference>
<evidence type="ECO:0000313" key="9">
    <source>
        <dbReference type="EMBL" id="MDF2094959.1"/>
    </source>
</evidence>
<evidence type="ECO:0000256" key="3">
    <source>
        <dbReference type="ARBA" id="ARBA00022980"/>
    </source>
</evidence>
<dbReference type="RefSeq" id="WP_275819931.1">
    <property type="nucleotide sequence ID" value="NZ_JARHUD010000002.1"/>
</dbReference>
<feature type="domain" description="Large ribosomal subunit protein bL25 L25" evidence="7">
    <location>
        <begin position="8"/>
        <end position="94"/>
    </location>
</feature>
<evidence type="ECO:0000256" key="1">
    <source>
        <dbReference type="ARBA" id="ARBA00022730"/>
    </source>
</evidence>
<dbReference type="NCBIfam" id="NF004130">
    <property type="entry name" value="PRK05618.1-5"/>
    <property type="match status" value="1"/>
</dbReference>
<dbReference type="Proteomes" id="UP001215503">
    <property type="component" value="Unassembled WGS sequence"/>
</dbReference>
<comment type="subunit">
    <text evidence="5">Part of the 50S ribosomal subunit; part of the 5S rRNA/L5/L18/L25 subcomplex. Contacts the 5S rRNA. Binds to the 5S rRNA independently of L5 and L18.</text>
</comment>
<evidence type="ECO:0000259" key="8">
    <source>
        <dbReference type="Pfam" id="PF14693"/>
    </source>
</evidence>
<dbReference type="InterPro" id="IPR011035">
    <property type="entry name" value="Ribosomal_bL25/Gln-tRNA_synth"/>
</dbReference>
<evidence type="ECO:0000256" key="2">
    <source>
        <dbReference type="ARBA" id="ARBA00022884"/>
    </source>
</evidence>
<evidence type="ECO:0000259" key="7">
    <source>
        <dbReference type="Pfam" id="PF01386"/>
    </source>
</evidence>
<dbReference type="InterPro" id="IPR037121">
    <property type="entry name" value="Ribosomal_bL25_C"/>
</dbReference>
<evidence type="ECO:0000256" key="6">
    <source>
        <dbReference type="SAM" id="MobiDB-lite"/>
    </source>
</evidence>
<dbReference type="InterPro" id="IPR020057">
    <property type="entry name" value="Ribosomal_bL25_b-dom"/>
</dbReference>
<dbReference type="InterPro" id="IPR029751">
    <property type="entry name" value="Ribosomal_L25_dom"/>
</dbReference>
<dbReference type="CDD" id="cd00495">
    <property type="entry name" value="Ribosomal_L25_TL5_CTC"/>
    <property type="match status" value="1"/>
</dbReference>
<feature type="region of interest" description="Disordered" evidence="6">
    <location>
        <begin position="1"/>
        <end position="23"/>
    </location>
</feature>
<evidence type="ECO:0000313" key="10">
    <source>
        <dbReference type="Proteomes" id="UP001215503"/>
    </source>
</evidence>
<dbReference type="NCBIfam" id="TIGR00731">
    <property type="entry name" value="bL25_bact_ctc"/>
    <property type="match status" value="1"/>
</dbReference>
<comment type="function">
    <text evidence="5">This is one of the proteins that binds to the 5S RNA in the ribosome where it forms part of the central protuberance.</text>
</comment>
<keyword evidence="4 5" id="KW-0687">Ribonucleoprotein</keyword>
<keyword evidence="3 5" id="KW-0689">Ribosomal protein</keyword>
<evidence type="ECO:0000256" key="5">
    <source>
        <dbReference type="HAMAP-Rule" id="MF_01334"/>
    </source>
</evidence>
<dbReference type="GO" id="GO:0005840">
    <property type="term" value="C:ribosome"/>
    <property type="evidence" value="ECO:0007669"/>
    <property type="project" value="UniProtKB-KW"/>
</dbReference>
<dbReference type="InterPro" id="IPR001021">
    <property type="entry name" value="Ribosomal_bL25_long"/>
</dbReference>
<name>A0ABT5YL18_9PROT</name>
<evidence type="ECO:0000256" key="4">
    <source>
        <dbReference type="ARBA" id="ARBA00023274"/>
    </source>
</evidence>
<dbReference type="Pfam" id="PF01386">
    <property type="entry name" value="Ribosomal_L25p"/>
    <property type="match status" value="1"/>
</dbReference>
<dbReference type="Gene3D" id="2.170.120.20">
    <property type="entry name" value="Ribosomal protein L25, beta domain"/>
    <property type="match status" value="1"/>
</dbReference>
<gene>
    <name evidence="5" type="primary">rplY</name>
    <name evidence="5" type="synonym">ctc</name>
    <name evidence="9" type="ORF">P2G67_03105</name>
</gene>
<feature type="region of interest" description="Disordered" evidence="6">
    <location>
        <begin position="190"/>
        <end position="212"/>
    </location>
</feature>
<accession>A0ABT5YL18</accession>
<dbReference type="PANTHER" id="PTHR33284">
    <property type="entry name" value="RIBOSOMAL PROTEIN L25/GLN-TRNA SYNTHETASE, ANTI-CODON-BINDING DOMAIN-CONTAINING PROTEIN"/>
    <property type="match status" value="1"/>
</dbReference>
<sequence>MSETVNLPAELRDRAGKGTARAARRAGRVPAVIYGAGKDPVSVTIETRLMKRELNRPGFFARLFTIEVGGKKEQVLPRDLQMHPIKEEPLHFDFLRVSKGSTVSVAVPVRFLNEETSPGLKRGGVLNIVRHDVEVDCSPNAIPEHIDVDLSEADIGDSLHISGVKLAKGVTPTISDRDFTIATIVAPSAVKAEAAEEEEGAEAAESTEAAEE</sequence>
<feature type="compositionally biased region" description="Low complexity" evidence="6">
    <location>
        <begin position="203"/>
        <end position="212"/>
    </location>
</feature>
<dbReference type="HAMAP" id="MF_01334">
    <property type="entry name" value="Ribosomal_bL25_CTC"/>
    <property type="match status" value="1"/>
</dbReference>
<dbReference type="NCBIfam" id="NF004612">
    <property type="entry name" value="PRK05943.1"/>
    <property type="match status" value="1"/>
</dbReference>
<keyword evidence="10" id="KW-1185">Reference proteome</keyword>
<keyword evidence="1 5" id="KW-0699">rRNA-binding</keyword>
<dbReference type="InterPro" id="IPR020056">
    <property type="entry name" value="Rbsml_bL25/Gln-tRNA_synth_N"/>
</dbReference>
<proteinExistence type="inferred from homology"/>
<dbReference type="Pfam" id="PF14693">
    <property type="entry name" value="Ribosomal_TL5_C"/>
    <property type="match status" value="1"/>
</dbReference>
<feature type="domain" description="Large ribosomal subunit protein bL25 beta" evidence="8">
    <location>
        <begin position="103"/>
        <end position="187"/>
    </location>
</feature>
<comment type="similarity">
    <text evidence="5">Belongs to the bacterial ribosomal protein bL25 family. CTC subfamily.</text>
</comment>
<dbReference type="InterPro" id="IPR020930">
    <property type="entry name" value="Ribosomal_uL5_bac-type"/>
</dbReference>
<reference evidence="9 10" key="1">
    <citation type="submission" date="2023-03" db="EMBL/GenBank/DDBJ databases">
        <title>Fodinicurvata sp. CAU 1616 isolated from sea sendiment.</title>
        <authorList>
            <person name="Kim W."/>
        </authorList>
    </citation>
    <scope>NUCLEOTIDE SEQUENCE [LARGE SCALE GENOMIC DNA]</scope>
    <source>
        <strain evidence="9 10">CAU 1616</strain>
    </source>
</reference>
<comment type="caution">
    <text evidence="9">The sequence shown here is derived from an EMBL/GenBank/DDBJ whole genome shotgun (WGS) entry which is preliminary data.</text>
</comment>
<dbReference type="PANTHER" id="PTHR33284:SF1">
    <property type="entry name" value="RIBOSOMAL PROTEIN L25_GLN-TRNA SYNTHETASE, ANTI-CODON-BINDING DOMAIN-CONTAINING PROTEIN"/>
    <property type="match status" value="1"/>
</dbReference>
<organism evidence="9 10">
    <name type="scientific">Aquibaculum arenosum</name>
    <dbReference type="NCBI Taxonomy" id="3032591"/>
    <lineage>
        <taxon>Bacteria</taxon>
        <taxon>Pseudomonadati</taxon>
        <taxon>Pseudomonadota</taxon>
        <taxon>Alphaproteobacteria</taxon>
        <taxon>Rhodospirillales</taxon>
        <taxon>Rhodovibrionaceae</taxon>
        <taxon>Aquibaculum</taxon>
    </lineage>
</organism>
<dbReference type="Gene3D" id="2.40.240.10">
    <property type="entry name" value="Ribosomal Protein L25, Chain P"/>
    <property type="match status" value="1"/>
</dbReference>